<dbReference type="AlphaFoldDB" id="A0A8J8NE27"/>
<reference evidence="1" key="1">
    <citation type="submission" date="2019-06" db="EMBL/GenBank/DDBJ databases">
        <authorList>
            <person name="Zheng W."/>
        </authorList>
    </citation>
    <scope>NUCLEOTIDE SEQUENCE</scope>
    <source>
        <strain evidence="1">QDHG01</strain>
    </source>
</reference>
<comment type="caution">
    <text evidence="1">The sequence shown here is derived from an EMBL/GenBank/DDBJ whole genome shotgun (WGS) entry which is preliminary data.</text>
</comment>
<accession>A0A8J8NE27</accession>
<dbReference type="Proteomes" id="UP000785679">
    <property type="component" value="Unassembled WGS sequence"/>
</dbReference>
<sequence length="87" mass="10107">MLYSDQQQGHKVNDLKDQSTIIIIHTMSPFEQDLLSFMLTWLILYKLSSSKYGILTRLGSLKESLFENLKTTALQHQQIKQAHLEID</sequence>
<evidence type="ECO:0000313" key="2">
    <source>
        <dbReference type="Proteomes" id="UP000785679"/>
    </source>
</evidence>
<keyword evidence="2" id="KW-1185">Reference proteome</keyword>
<gene>
    <name evidence="1" type="ORF">FGO68_gene13913</name>
</gene>
<dbReference type="EMBL" id="RRYP01021275">
    <property type="protein sequence ID" value="TNV72700.1"/>
    <property type="molecule type" value="Genomic_DNA"/>
</dbReference>
<proteinExistence type="predicted"/>
<evidence type="ECO:0000313" key="1">
    <source>
        <dbReference type="EMBL" id="TNV72700.1"/>
    </source>
</evidence>
<protein>
    <submittedName>
        <fullName evidence="1">Uncharacterized protein</fullName>
    </submittedName>
</protein>
<name>A0A8J8NE27_HALGN</name>
<organism evidence="1 2">
    <name type="scientific">Halteria grandinella</name>
    <dbReference type="NCBI Taxonomy" id="5974"/>
    <lineage>
        <taxon>Eukaryota</taxon>
        <taxon>Sar</taxon>
        <taxon>Alveolata</taxon>
        <taxon>Ciliophora</taxon>
        <taxon>Intramacronucleata</taxon>
        <taxon>Spirotrichea</taxon>
        <taxon>Stichotrichia</taxon>
        <taxon>Sporadotrichida</taxon>
        <taxon>Halteriidae</taxon>
        <taxon>Halteria</taxon>
    </lineage>
</organism>